<dbReference type="GO" id="GO:0003700">
    <property type="term" value="F:DNA-binding transcription factor activity"/>
    <property type="evidence" value="ECO:0007669"/>
    <property type="project" value="InterPro"/>
</dbReference>
<dbReference type="Pfam" id="PF03378">
    <property type="entry name" value="CAS_CSE1"/>
    <property type="match status" value="1"/>
</dbReference>
<dbReference type="WBParaSite" id="Hba_15432">
    <property type="protein sequence ID" value="Hba_15432"/>
    <property type="gene ID" value="Hba_15432"/>
</dbReference>
<dbReference type="InterPro" id="IPR011989">
    <property type="entry name" value="ARM-like"/>
</dbReference>
<evidence type="ECO:0000256" key="5">
    <source>
        <dbReference type="SAM" id="Phobius"/>
    </source>
</evidence>
<dbReference type="InterPro" id="IPR004827">
    <property type="entry name" value="bZIP"/>
</dbReference>
<dbReference type="GO" id="GO:0005829">
    <property type="term" value="C:cytosol"/>
    <property type="evidence" value="ECO:0007669"/>
    <property type="project" value="TreeGrafter"/>
</dbReference>
<dbReference type="SUPFAM" id="SSF48371">
    <property type="entry name" value="ARM repeat"/>
    <property type="match status" value="1"/>
</dbReference>
<dbReference type="InterPro" id="IPR008917">
    <property type="entry name" value="TF_DNA-bd_sf"/>
</dbReference>
<dbReference type="AlphaFoldDB" id="A0A1I7XCK9"/>
<evidence type="ECO:0000259" key="6">
    <source>
        <dbReference type="PROSITE" id="PS00036"/>
    </source>
</evidence>
<dbReference type="SUPFAM" id="SSF47454">
    <property type="entry name" value="A DNA-binding domain in eukaryotic transcription factors"/>
    <property type="match status" value="1"/>
</dbReference>
<dbReference type="InterPro" id="IPR005043">
    <property type="entry name" value="XPO2_C"/>
</dbReference>
<dbReference type="Pfam" id="PF03131">
    <property type="entry name" value="bZIP_Maf"/>
    <property type="match status" value="1"/>
</dbReference>
<feature type="transmembrane region" description="Helical" evidence="5">
    <location>
        <begin position="59"/>
        <end position="77"/>
    </location>
</feature>
<dbReference type="GO" id="GO:0031267">
    <property type="term" value="F:small GTPase binding"/>
    <property type="evidence" value="ECO:0007669"/>
    <property type="project" value="InterPro"/>
</dbReference>
<dbReference type="GO" id="GO:0003677">
    <property type="term" value="F:DNA binding"/>
    <property type="evidence" value="ECO:0007669"/>
    <property type="project" value="UniProtKB-KW"/>
</dbReference>
<keyword evidence="2" id="KW-0238">DNA-binding</keyword>
<proteinExistence type="predicted"/>
<dbReference type="PANTHER" id="PTHR10997">
    <property type="entry name" value="IMPORTIN-7, 8, 11"/>
    <property type="match status" value="1"/>
</dbReference>
<keyword evidence="5" id="KW-0812">Transmembrane</keyword>
<sequence>MGGLERNRRHRIRRGSTSSSDSSDDGYEISLASAEDRSLSRIRYASLVSRKKFRYESNVSVWWLAIASAVVIAPVPFSKTVQDSGSEKDLNLIMYGIDHSEQIEIAKIRPLGLRWRDEAVLARMAHNYTERCLNERQDIELIDVLWRSDIAAEKGTRQLAPAEQYERDLQLLTEKSIHVQLSAEESSRYEDLSKVYFEDFYTPHLLRRNLNEKTLIPRTSTTLLDLNVKRDIATPTDEDLADLLEDVSKEGGHLDQLTCDPGCCLDTALEPLTEPLLNNVSLSQGIVFSAQNVSEMAYIRDQREAAAIAAQTPPPPAALYNGTGIQMHPWLQQADISSSDIFGNNSFAPFEPQNDTTALIVSTGSHYDHAYQATDSNIRTSRIQHCTTSMMQMYNPYCTSRTVSFSNESSSVCSSSSVVSPSHLNEAENLSPRASRYFGKLIPSHKDDDEIKVFFLTHLALGIIFSRTTLLGMSQQPRRRGRQSKDEQLAAANQLPVSAKEIAEMTLSDLQKVLKNENLTEYQKQLIRKIRRRGKNKVAARTCRQRRGDKHQVIKTVWDGILDPVLRRTAEERISTFEKVPAMDQLFKKFRIEAKSTVLWTELKNCLLTVQEPLTELYKKMMEYIPQKDNLGADGVAQWLEVLYLISKVFHSLCYQDIPEYFEDNLKPWVDGFLELMKLNCPSQVTAAGEPTSLDKLKTELCEIFTLYAQRYEEEINSFMQSIIQAVWQLVVQTEQDTRYSSFSMVCAALEFLSIICQKTHYEGYFTGQGVLQTLAQDVCVKNLHLRQEDLELFEDEPIDYMRRDLEGTDVGTRRRGAVDLVRALCRRFEVHLVPILAQIVQSLCGNGDWLKLDVVYCLVTAMASKTETAKSGATSTSQLVDVSDYYVSQVRAHLSSDVNENPILKADALKFVVTFRNQLRVEILVEVAQAIDRLLTSNLPVLHKYAAYALDKLLLVRNPGDATTLLTARVVPVGSLLTNLVTAFDKDTKAQNSPYLIKAILRVVAILDDDTARHGGAIASKLSSLVEAATKNPADPVHTHFLFETMVIRKKCGKKLDKILKTTNLPEGALDAQLMPLIETILSQDIADLIPYALQITGSLEDIYIY</sequence>
<dbReference type="GO" id="GO:0006606">
    <property type="term" value="P:protein import into nucleus"/>
    <property type="evidence" value="ECO:0007669"/>
    <property type="project" value="TreeGrafter"/>
</dbReference>
<dbReference type="InterPro" id="IPR004826">
    <property type="entry name" value="bZIP_Maf"/>
</dbReference>
<dbReference type="GO" id="GO:0005049">
    <property type="term" value="F:nuclear export signal receptor activity"/>
    <property type="evidence" value="ECO:0007669"/>
    <property type="project" value="TreeGrafter"/>
</dbReference>
<dbReference type="Gene3D" id="1.25.10.10">
    <property type="entry name" value="Leucine-rich Repeat Variant"/>
    <property type="match status" value="1"/>
</dbReference>
<dbReference type="InterPro" id="IPR013713">
    <property type="entry name" value="XPO2_central"/>
</dbReference>
<feature type="domain" description="BZIP" evidence="6">
    <location>
        <begin position="531"/>
        <end position="546"/>
    </location>
</feature>
<evidence type="ECO:0000256" key="4">
    <source>
        <dbReference type="SAM" id="MobiDB-lite"/>
    </source>
</evidence>
<organism evidence="7 8">
    <name type="scientific">Heterorhabditis bacteriophora</name>
    <name type="common">Entomopathogenic nematode worm</name>
    <dbReference type="NCBI Taxonomy" id="37862"/>
    <lineage>
        <taxon>Eukaryota</taxon>
        <taxon>Metazoa</taxon>
        <taxon>Ecdysozoa</taxon>
        <taxon>Nematoda</taxon>
        <taxon>Chromadorea</taxon>
        <taxon>Rhabditida</taxon>
        <taxon>Rhabditina</taxon>
        <taxon>Rhabditomorpha</taxon>
        <taxon>Strongyloidea</taxon>
        <taxon>Heterorhabditidae</taxon>
        <taxon>Heterorhabditis</taxon>
    </lineage>
</organism>
<reference evidence="8" key="1">
    <citation type="submission" date="2016-11" db="UniProtKB">
        <authorList>
            <consortium name="WormBaseParasite"/>
        </authorList>
    </citation>
    <scope>IDENTIFICATION</scope>
</reference>
<accession>A0A1I7XCK9</accession>
<keyword evidence="5" id="KW-0472">Membrane</keyword>
<dbReference type="Pfam" id="PF08506">
    <property type="entry name" value="Cse1"/>
    <property type="match status" value="1"/>
</dbReference>
<dbReference type="Gene3D" id="1.10.880.10">
    <property type="entry name" value="Transcription factor, Skn-1-like, DNA-binding domain"/>
    <property type="match status" value="1"/>
</dbReference>
<feature type="region of interest" description="Disordered" evidence="4">
    <location>
        <begin position="1"/>
        <end position="27"/>
    </location>
</feature>
<name>A0A1I7XCK9_HETBA</name>
<dbReference type="Proteomes" id="UP000095283">
    <property type="component" value="Unplaced"/>
</dbReference>
<keyword evidence="7" id="KW-1185">Reference proteome</keyword>
<dbReference type="PROSITE" id="PS00036">
    <property type="entry name" value="BZIP_BASIC"/>
    <property type="match status" value="1"/>
</dbReference>
<keyword evidence="3" id="KW-0804">Transcription</keyword>
<dbReference type="PANTHER" id="PTHR10997:SF8">
    <property type="entry name" value="EXPORTIN-2"/>
    <property type="match status" value="1"/>
</dbReference>
<dbReference type="GO" id="GO:0006611">
    <property type="term" value="P:protein export from nucleus"/>
    <property type="evidence" value="ECO:0007669"/>
    <property type="project" value="TreeGrafter"/>
</dbReference>
<keyword evidence="5" id="KW-1133">Transmembrane helix</keyword>
<keyword evidence="1" id="KW-0805">Transcription regulation</keyword>
<evidence type="ECO:0000256" key="2">
    <source>
        <dbReference type="ARBA" id="ARBA00023125"/>
    </source>
</evidence>
<evidence type="ECO:0000313" key="7">
    <source>
        <dbReference type="Proteomes" id="UP000095283"/>
    </source>
</evidence>
<protein>
    <submittedName>
        <fullName evidence="8">BZIP domain-containing protein</fullName>
    </submittedName>
</protein>
<evidence type="ECO:0000256" key="3">
    <source>
        <dbReference type="ARBA" id="ARBA00023163"/>
    </source>
</evidence>
<evidence type="ECO:0000313" key="8">
    <source>
        <dbReference type="WBParaSite" id="Hba_15432"/>
    </source>
</evidence>
<evidence type="ECO:0000256" key="1">
    <source>
        <dbReference type="ARBA" id="ARBA00023015"/>
    </source>
</evidence>
<dbReference type="GO" id="GO:0005635">
    <property type="term" value="C:nuclear envelope"/>
    <property type="evidence" value="ECO:0007669"/>
    <property type="project" value="TreeGrafter"/>
</dbReference>
<dbReference type="InterPro" id="IPR016024">
    <property type="entry name" value="ARM-type_fold"/>
</dbReference>